<dbReference type="RefSeq" id="WP_281376922.1">
    <property type="nucleotide sequence ID" value="NZ_JACJIP010000003.1"/>
</dbReference>
<evidence type="ECO:0000313" key="1">
    <source>
        <dbReference type="EMBL" id="MBA9084253.1"/>
    </source>
</evidence>
<dbReference type="EMBL" id="JACJIP010000003">
    <property type="protein sequence ID" value="MBA9084253.1"/>
    <property type="molecule type" value="Genomic_DNA"/>
</dbReference>
<organism evidence="1 2">
    <name type="scientific">Fontibacillus solani</name>
    <dbReference type="NCBI Taxonomy" id="1572857"/>
    <lineage>
        <taxon>Bacteria</taxon>
        <taxon>Bacillati</taxon>
        <taxon>Bacillota</taxon>
        <taxon>Bacilli</taxon>
        <taxon>Bacillales</taxon>
        <taxon>Paenibacillaceae</taxon>
        <taxon>Fontibacillus</taxon>
    </lineage>
</organism>
<dbReference type="Proteomes" id="UP000567067">
    <property type="component" value="Unassembled WGS sequence"/>
</dbReference>
<comment type="caution">
    <text evidence="1">The sequence shown here is derived from an EMBL/GenBank/DDBJ whole genome shotgun (WGS) entry which is preliminary data.</text>
</comment>
<keyword evidence="2" id="KW-1185">Reference proteome</keyword>
<gene>
    <name evidence="1" type="ORF">FHR92_000707</name>
</gene>
<accession>A0A7W3SQB6</accession>
<name>A0A7W3SQB6_9BACL</name>
<dbReference type="AlphaFoldDB" id="A0A7W3SQB6"/>
<proteinExistence type="predicted"/>
<protein>
    <submittedName>
        <fullName evidence="1">Uncharacterized protein</fullName>
    </submittedName>
</protein>
<evidence type="ECO:0000313" key="2">
    <source>
        <dbReference type="Proteomes" id="UP000567067"/>
    </source>
</evidence>
<sequence>MSLTDSSKVTSLMKLNVISEDKIKDTYFVKKVTLLQVDKI</sequence>
<reference evidence="1 2" key="1">
    <citation type="submission" date="2020-08" db="EMBL/GenBank/DDBJ databases">
        <title>Genomic Encyclopedia of Type Strains, Phase III (KMG-III): the genomes of soil and plant-associated and newly described type strains.</title>
        <authorList>
            <person name="Whitman W."/>
        </authorList>
    </citation>
    <scope>NUCLEOTIDE SEQUENCE [LARGE SCALE GENOMIC DNA]</scope>
    <source>
        <strain evidence="1 2">CECT 8693</strain>
    </source>
</reference>